<dbReference type="Pfam" id="PF01152">
    <property type="entry name" value="Bac_globin"/>
    <property type="match status" value="1"/>
</dbReference>
<keyword evidence="1" id="KW-0813">Transport</keyword>
<dbReference type="InterPro" id="IPR009050">
    <property type="entry name" value="Globin-like_sf"/>
</dbReference>
<reference evidence="6 7" key="1">
    <citation type="submission" date="2018-10" db="EMBL/GenBank/DDBJ databases">
        <title>Phylogenomics of Brevibacillus.</title>
        <authorList>
            <person name="Dunlap C."/>
        </authorList>
    </citation>
    <scope>NUCLEOTIDE SEQUENCE [LARGE SCALE GENOMIC DNA]</scope>
    <source>
        <strain evidence="6 7">JCM 15716</strain>
    </source>
</reference>
<dbReference type="GO" id="GO:0046872">
    <property type="term" value="F:metal ion binding"/>
    <property type="evidence" value="ECO:0007669"/>
    <property type="project" value="UniProtKB-KW"/>
</dbReference>
<dbReference type="PANTHER" id="PTHR47366">
    <property type="entry name" value="TWO-ON-TWO HEMOGLOBIN-3"/>
    <property type="match status" value="1"/>
</dbReference>
<dbReference type="InterPro" id="IPR012292">
    <property type="entry name" value="Globin/Proto"/>
</dbReference>
<sequence length="132" mass="14925">MPAHTTTLYQMVGGEETVAQLVQAFYPRVYRNPELAPLFEGEMEEIMRKQRMFLTQFLGGPTLYSDEFGPPAMRMRHMPFPITPERATAWLACMKEAMDEIGLNGLACDLFYGRLSQVAQIMVNTASDGTRP</sequence>
<protein>
    <submittedName>
        <fullName evidence="6">Globin</fullName>
    </submittedName>
</protein>
<dbReference type="RefSeq" id="WP_122919168.1">
    <property type="nucleotide sequence ID" value="NZ_RHHQ01000012.1"/>
</dbReference>
<keyword evidence="2" id="KW-0349">Heme</keyword>
<dbReference type="PANTHER" id="PTHR47366:SF1">
    <property type="entry name" value="TWO-ON-TWO HEMOGLOBIN-3"/>
    <property type="match status" value="1"/>
</dbReference>
<dbReference type="GO" id="GO:0020037">
    <property type="term" value="F:heme binding"/>
    <property type="evidence" value="ECO:0007669"/>
    <property type="project" value="InterPro"/>
</dbReference>
<evidence type="ECO:0000256" key="2">
    <source>
        <dbReference type="ARBA" id="ARBA00022617"/>
    </source>
</evidence>
<evidence type="ECO:0000256" key="5">
    <source>
        <dbReference type="ARBA" id="ARBA00034496"/>
    </source>
</evidence>
<dbReference type="InterPro" id="IPR001486">
    <property type="entry name" value="Hemoglobin_trunc"/>
</dbReference>
<dbReference type="InterPro" id="IPR044203">
    <property type="entry name" value="GlbO/GLB3-like"/>
</dbReference>
<keyword evidence="4" id="KW-0408">Iron</keyword>
<dbReference type="Proteomes" id="UP000271031">
    <property type="component" value="Unassembled WGS sequence"/>
</dbReference>
<dbReference type="SUPFAM" id="SSF46458">
    <property type="entry name" value="Globin-like"/>
    <property type="match status" value="1"/>
</dbReference>
<evidence type="ECO:0000256" key="4">
    <source>
        <dbReference type="ARBA" id="ARBA00023004"/>
    </source>
</evidence>
<dbReference type="AlphaFoldDB" id="A0A3M8DJ46"/>
<dbReference type="Gene3D" id="1.10.490.10">
    <property type="entry name" value="Globins"/>
    <property type="match status" value="1"/>
</dbReference>
<evidence type="ECO:0000256" key="3">
    <source>
        <dbReference type="ARBA" id="ARBA00022723"/>
    </source>
</evidence>
<name>A0A3M8DJ46_9BACL</name>
<dbReference type="GO" id="GO:0019825">
    <property type="term" value="F:oxygen binding"/>
    <property type="evidence" value="ECO:0007669"/>
    <property type="project" value="InterPro"/>
</dbReference>
<accession>A0A3M8DJ46</accession>
<dbReference type="OrthoDB" id="9790913at2"/>
<evidence type="ECO:0000313" key="6">
    <source>
        <dbReference type="EMBL" id="RNB87471.1"/>
    </source>
</evidence>
<dbReference type="EMBL" id="RHHQ01000012">
    <property type="protein sequence ID" value="RNB87471.1"/>
    <property type="molecule type" value="Genomic_DNA"/>
</dbReference>
<comment type="similarity">
    <text evidence="5">Belongs to the truncated hemoglobin family. Group II subfamily.</text>
</comment>
<comment type="caution">
    <text evidence="6">The sequence shown here is derived from an EMBL/GenBank/DDBJ whole genome shotgun (WGS) entry which is preliminary data.</text>
</comment>
<dbReference type="GO" id="GO:0005344">
    <property type="term" value="F:oxygen carrier activity"/>
    <property type="evidence" value="ECO:0007669"/>
    <property type="project" value="InterPro"/>
</dbReference>
<proteinExistence type="inferred from homology"/>
<keyword evidence="3" id="KW-0479">Metal-binding</keyword>
<organism evidence="6 7">
    <name type="scientific">Brevibacillus fluminis</name>
    <dbReference type="NCBI Taxonomy" id="511487"/>
    <lineage>
        <taxon>Bacteria</taxon>
        <taxon>Bacillati</taxon>
        <taxon>Bacillota</taxon>
        <taxon>Bacilli</taxon>
        <taxon>Bacillales</taxon>
        <taxon>Paenibacillaceae</taxon>
        <taxon>Brevibacillus</taxon>
    </lineage>
</organism>
<evidence type="ECO:0000256" key="1">
    <source>
        <dbReference type="ARBA" id="ARBA00022448"/>
    </source>
</evidence>
<evidence type="ECO:0000313" key="7">
    <source>
        <dbReference type="Proteomes" id="UP000271031"/>
    </source>
</evidence>
<keyword evidence="7" id="KW-1185">Reference proteome</keyword>
<gene>
    <name evidence="6" type="ORF">EDM56_14275</name>
</gene>